<reference evidence="1 2" key="1">
    <citation type="journal article" date="2010" name="Stand. Genomic Sci.">
        <title>Complete genome sequence of Ilyobacter polytropus type strain (CuHbu1).</title>
        <authorList>
            <person name="Sikorski J."/>
            <person name="Chertkov O."/>
            <person name="Lapidus A."/>
            <person name="Nolan M."/>
            <person name="Lucas S."/>
            <person name="Del Rio T.G."/>
            <person name="Tice H."/>
            <person name="Cheng J.F."/>
            <person name="Tapia R."/>
            <person name="Han C."/>
            <person name="Goodwin L."/>
            <person name="Pitluck S."/>
            <person name="Liolios K."/>
            <person name="Ivanova N."/>
            <person name="Mavromatis K."/>
            <person name="Mikhailova N."/>
            <person name="Pati A."/>
            <person name="Chen A."/>
            <person name="Palaniappan K."/>
            <person name="Land M."/>
            <person name="Hauser L."/>
            <person name="Chang Y.J."/>
            <person name="Jeffries C.D."/>
            <person name="Brambilla E."/>
            <person name="Yasawong M."/>
            <person name="Rohde M."/>
            <person name="Pukall R."/>
            <person name="Spring S."/>
            <person name="Goker M."/>
            <person name="Woyke T."/>
            <person name="Bristow J."/>
            <person name="Eisen J.A."/>
            <person name="Markowitz V."/>
            <person name="Hugenholtz P."/>
            <person name="Kyrpides N.C."/>
            <person name="Klenk H.P."/>
        </authorList>
    </citation>
    <scope>NUCLEOTIDE SEQUENCE [LARGE SCALE GENOMIC DNA]</scope>
    <source>
        <strain evidence="2">ATCC 51220 / DSM 2926 / LMG 16218 / CuHBu1</strain>
    </source>
</reference>
<keyword evidence="2" id="KW-1185">Reference proteome</keyword>
<evidence type="ECO:0000313" key="2">
    <source>
        <dbReference type="Proteomes" id="UP000006875"/>
    </source>
</evidence>
<gene>
    <name evidence="1" type="ordered locus">Ilyop_1064</name>
</gene>
<name>E3H7E9_ILYPC</name>
<sequence>MIMDKQFLLTGNQIKLFDKVEGFYLTTVTHYEDVLKNIFRKNRKEIESMMDRKIDRTLLRIASESQ</sequence>
<dbReference type="RefSeq" id="WP_013387513.1">
    <property type="nucleotide sequence ID" value="NC_014632.1"/>
</dbReference>
<dbReference type="STRING" id="572544.Ilyop_1064"/>
<accession>E3H7E9</accession>
<organism evidence="1 2">
    <name type="scientific">Ilyobacter polytropus (strain ATCC 51220 / DSM 2926 / LMG 16218 / CuHBu1)</name>
    <dbReference type="NCBI Taxonomy" id="572544"/>
    <lineage>
        <taxon>Bacteria</taxon>
        <taxon>Fusobacteriati</taxon>
        <taxon>Fusobacteriota</taxon>
        <taxon>Fusobacteriia</taxon>
        <taxon>Fusobacteriales</taxon>
        <taxon>Fusobacteriaceae</taxon>
        <taxon>Ilyobacter</taxon>
    </lineage>
</organism>
<dbReference type="HOGENOM" id="CLU_2825316_0_0_0"/>
<dbReference type="AlphaFoldDB" id="E3H7E9"/>
<evidence type="ECO:0000313" key="1">
    <source>
        <dbReference type="EMBL" id="ADO82845.1"/>
    </source>
</evidence>
<dbReference type="Proteomes" id="UP000006875">
    <property type="component" value="Chromosome"/>
</dbReference>
<dbReference type="KEGG" id="ipo:Ilyop_1064"/>
<protein>
    <submittedName>
        <fullName evidence="1">Uncharacterized protein</fullName>
    </submittedName>
</protein>
<dbReference type="EMBL" id="CP002281">
    <property type="protein sequence ID" value="ADO82845.1"/>
    <property type="molecule type" value="Genomic_DNA"/>
</dbReference>
<proteinExistence type="predicted"/>